<dbReference type="InterPro" id="IPR037103">
    <property type="entry name" value="Tubulin/FtsZ-like_C"/>
</dbReference>
<dbReference type="STRING" id="109280.ENSHCOP00000024151"/>
<dbReference type="FunFam" id="1.10.287.600:FF:000007">
    <property type="entry name" value="tubulin epsilon chain"/>
    <property type="match status" value="1"/>
</dbReference>
<dbReference type="PRINTS" id="PR01519">
    <property type="entry name" value="EPSLNTUBULIN"/>
</dbReference>
<reference evidence="11" key="1">
    <citation type="submission" date="2025-08" db="UniProtKB">
        <authorList>
            <consortium name="Ensembl"/>
        </authorList>
    </citation>
    <scope>IDENTIFICATION</scope>
</reference>
<dbReference type="Pfam" id="PF00091">
    <property type="entry name" value="Tubulin"/>
    <property type="match status" value="1"/>
</dbReference>
<dbReference type="GO" id="GO:0005874">
    <property type="term" value="C:microtubule"/>
    <property type="evidence" value="ECO:0007669"/>
    <property type="project" value="UniProtKB-KW"/>
</dbReference>
<sequence>MTQSVIVQVGQCGNQIGCRFWDLALREHAHFNKKGCYDDTTGTFFHNPNGDSCGDNGRIQQLKARAVLLDMEEGVISEILKGPLGEIFDSTQLLTGVSGAGNNWAVGHMTYGSSSRDKIVDQLRKAAEQCHCLQCFFLIHSMGGGTGSGLGTKVLRLLEDEFPEVCRIVIPVYPSVDDDVIVSPYNSMLATRELTENADCVLLVENQALVEMLKMEYACHGGQHTKSNKVSAMDRLTGPEKPFDAMNDIVANMLLNLTSSARFEGSLNMDLNEIAMNLVPFPRLHYLVPSLSPVSTLPRVSNSTRKLDKLFSDVFSKRYQLIKTDPKRSLYLGCALMLRGNVHMSDLHRNIERLKPTVPFVSWNPDGWKTSLCSVPPVGHSQSLLALANTTAIKSTFMEMRERFCKLYRKKAHLHHYLQVEGMEESLFSEAVTSLDSLIEEYHDLDASVGKLMPAAARLKIAK</sequence>
<evidence type="ECO:0000313" key="11">
    <source>
        <dbReference type="Ensembl" id="ENSHCOP00000024151.1"/>
    </source>
</evidence>
<dbReference type="OMA" id="KRAHLHH"/>
<dbReference type="Gene3D" id="3.30.1330.20">
    <property type="entry name" value="Tubulin/FtsZ, C-terminal domain"/>
    <property type="match status" value="1"/>
</dbReference>
<evidence type="ECO:0000256" key="5">
    <source>
        <dbReference type="ARBA" id="ARBA00022741"/>
    </source>
</evidence>
<gene>
    <name evidence="11" type="primary">TUBE1</name>
</gene>
<dbReference type="SMART" id="SM00864">
    <property type="entry name" value="Tubulin"/>
    <property type="match status" value="1"/>
</dbReference>
<evidence type="ECO:0000256" key="3">
    <source>
        <dbReference type="ARBA" id="ARBA00022490"/>
    </source>
</evidence>
<dbReference type="GeneID" id="109531616"/>
<evidence type="ECO:0000256" key="4">
    <source>
        <dbReference type="ARBA" id="ARBA00022701"/>
    </source>
</evidence>
<organism evidence="11 12">
    <name type="scientific">Hippocampus comes</name>
    <name type="common">Tiger tail seahorse</name>
    <dbReference type="NCBI Taxonomy" id="109280"/>
    <lineage>
        <taxon>Eukaryota</taxon>
        <taxon>Metazoa</taxon>
        <taxon>Chordata</taxon>
        <taxon>Craniata</taxon>
        <taxon>Vertebrata</taxon>
        <taxon>Euteleostomi</taxon>
        <taxon>Actinopterygii</taxon>
        <taxon>Neopterygii</taxon>
        <taxon>Teleostei</taxon>
        <taxon>Neoteleostei</taxon>
        <taxon>Acanthomorphata</taxon>
        <taxon>Syngnathiaria</taxon>
        <taxon>Syngnathiformes</taxon>
        <taxon>Syngnathoidei</taxon>
        <taxon>Syngnathidae</taxon>
        <taxon>Hippocampus</taxon>
    </lineage>
</organism>
<evidence type="ECO:0000259" key="10">
    <source>
        <dbReference type="SMART" id="SM00865"/>
    </source>
</evidence>
<dbReference type="InterPro" id="IPR000217">
    <property type="entry name" value="Tubulin"/>
</dbReference>
<keyword evidence="3" id="KW-0963">Cytoplasm</keyword>
<keyword evidence="4 8" id="KW-0493">Microtubule</keyword>
<protein>
    <submittedName>
        <fullName evidence="11">Tubulin epsilon 1</fullName>
    </submittedName>
</protein>
<dbReference type="Proteomes" id="UP000264820">
    <property type="component" value="Unplaced"/>
</dbReference>
<dbReference type="GO" id="GO:0005525">
    <property type="term" value="F:GTP binding"/>
    <property type="evidence" value="ECO:0007669"/>
    <property type="project" value="UniProtKB-UniRule"/>
</dbReference>
<dbReference type="Gene3D" id="3.40.50.1440">
    <property type="entry name" value="Tubulin/FtsZ, GTPase domain"/>
    <property type="match status" value="1"/>
</dbReference>
<dbReference type="PANTHER" id="PTHR11588">
    <property type="entry name" value="TUBULIN"/>
    <property type="match status" value="1"/>
</dbReference>
<evidence type="ECO:0000313" key="12">
    <source>
        <dbReference type="Proteomes" id="UP000264820"/>
    </source>
</evidence>
<dbReference type="InterPro" id="IPR023123">
    <property type="entry name" value="Tubulin_C"/>
</dbReference>
<evidence type="ECO:0000256" key="2">
    <source>
        <dbReference type="ARBA" id="ARBA00009636"/>
    </source>
</evidence>
<dbReference type="SMART" id="SM00865">
    <property type="entry name" value="Tubulin_C"/>
    <property type="match status" value="1"/>
</dbReference>
<dbReference type="SUPFAM" id="SSF52490">
    <property type="entry name" value="Tubulin nucleotide-binding domain-like"/>
    <property type="match status" value="1"/>
</dbReference>
<dbReference type="GeneTree" id="ENSGT00940000155723"/>
<evidence type="ECO:0000259" key="9">
    <source>
        <dbReference type="SMART" id="SM00864"/>
    </source>
</evidence>
<accession>A0A3Q3DYX3</accession>
<dbReference type="PROSITE" id="PS00227">
    <property type="entry name" value="TUBULIN"/>
    <property type="match status" value="1"/>
</dbReference>
<proteinExistence type="inferred from homology"/>
<evidence type="ECO:0000256" key="8">
    <source>
        <dbReference type="RuleBase" id="RU000352"/>
    </source>
</evidence>
<dbReference type="InterPro" id="IPR036525">
    <property type="entry name" value="Tubulin/FtsZ_GTPase_sf"/>
</dbReference>
<keyword evidence="6 8" id="KW-0342">GTP-binding</keyword>
<dbReference type="PRINTS" id="PR01161">
    <property type="entry name" value="TUBULIN"/>
</dbReference>
<dbReference type="InterPro" id="IPR004057">
    <property type="entry name" value="Epsilon_tubulin"/>
</dbReference>
<dbReference type="FunFam" id="3.40.50.1440:FF:000017">
    <property type="entry name" value="Tubulin epsilon chain"/>
    <property type="match status" value="1"/>
</dbReference>
<dbReference type="CTD" id="51175"/>
<feature type="domain" description="Tubulin/FtsZ 2-layer sandwich" evidence="10">
    <location>
        <begin position="267"/>
        <end position="402"/>
    </location>
</feature>
<dbReference type="OrthoDB" id="1662883at2759"/>
<dbReference type="InterPro" id="IPR017975">
    <property type="entry name" value="Tubulin_CS"/>
</dbReference>
<comment type="similarity">
    <text evidence="2 8">Belongs to the tubulin family.</text>
</comment>
<keyword evidence="12" id="KW-1185">Reference proteome</keyword>
<dbReference type="CDD" id="cd02190">
    <property type="entry name" value="epsilon_tubulin"/>
    <property type="match status" value="1"/>
</dbReference>
<keyword evidence="7" id="KW-0206">Cytoskeleton</keyword>
<dbReference type="InterPro" id="IPR003008">
    <property type="entry name" value="Tubulin_FtsZ_GTPase"/>
</dbReference>
<dbReference type="SUPFAM" id="SSF55307">
    <property type="entry name" value="Tubulin C-terminal domain-like"/>
    <property type="match status" value="1"/>
</dbReference>
<reference evidence="11" key="2">
    <citation type="submission" date="2025-09" db="UniProtKB">
        <authorList>
            <consortium name="Ensembl"/>
        </authorList>
    </citation>
    <scope>IDENTIFICATION</scope>
</reference>
<comment type="subcellular location">
    <subcellularLocation>
        <location evidence="1">Cytoplasm</location>
        <location evidence="1">Cytoskeleton</location>
    </subcellularLocation>
</comment>
<dbReference type="RefSeq" id="XP_019751555.1">
    <property type="nucleotide sequence ID" value="XM_019895996.1"/>
</dbReference>
<evidence type="ECO:0000256" key="7">
    <source>
        <dbReference type="ARBA" id="ARBA00023212"/>
    </source>
</evidence>
<dbReference type="GO" id="GO:0007017">
    <property type="term" value="P:microtubule-based process"/>
    <property type="evidence" value="ECO:0007669"/>
    <property type="project" value="InterPro"/>
</dbReference>
<dbReference type="KEGG" id="hcq:109531616"/>
<evidence type="ECO:0000256" key="6">
    <source>
        <dbReference type="ARBA" id="ARBA00023134"/>
    </source>
</evidence>
<feature type="domain" description="Tubulin/FtsZ GTPase" evidence="9">
    <location>
        <begin position="41"/>
        <end position="265"/>
    </location>
</feature>
<keyword evidence="5 8" id="KW-0547">Nucleotide-binding</keyword>
<evidence type="ECO:0000256" key="1">
    <source>
        <dbReference type="ARBA" id="ARBA00004245"/>
    </source>
</evidence>
<dbReference type="InterPro" id="IPR018316">
    <property type="entry name" value="Tubulin/FtsZ_2-layer-sand-dom"/>
</dbReference>
<name>A0A3Q3DYX3_HIPCM</name>
<dbReference type="Gene3D" id="1.10.287.600">
    <property type="entry name" value="Helix hairpin bin"/>
    <property type="match status" value="1"/>
</dbReference>
<dbReference type="Ensembl" id="ENSHCOT00000017080.1">
    <property type="protein sequence ID" value="ENSHCOP00000024151.1"/>
    <property type="gene ID" value="ENSHCOG00000013250.1"/>
</dbReference>
<dbReference type="InterPro" id="IPR008280">
    <property type="entry name" value="Tub_FtsZ_C"/>
</dbReference>
<dbReference type="AlphaFoldDB" id="A0A3Q3DYX3"/>
<dbReference type="Pfam" id="PF03953">
    <property type="entry name" value="Tubulin_C"/>
    <property type="match status" value="1"/>
</dbReference>